<organism evidence="1 2">
    <name type="scientific">Salipiger mucosus DSM 16094</name>
    <dbReference type="NCBI Taxonomy" id="1123237"/>
    <lineage>
        <taxon>Bacteria</taxon>
        <taxon>Pseudomonadati</taxon>
        <taxon>Pseudomonadota</taxon>
        <taxon>Alphaproteobacteria</taxon>
        <taxon>Rhodobacterales</taxon>
        <taxon>Roseobacteraceae</taxon>
        <taxon>Salipiger</taxon>
    </lineage>
</organism>
<evidence type="ECO:0000313" key="2">
    <source>
        <dbReference type="Proteomes" id="UP000015347"/>
    </source>
</evidence>
<sequence>MSDAGPKAGRSEEHVMAEPVSAVDMADLMAGARDGGVARLAEPCLTFRGEL</sequence>
<reference evidence="2" key="1">
    <citation type="journal article" date="2014" name="Stand. Genomic Sci.">
        <title>Genome sequence of the exopolysaccharide-producing Salipiger mucosus type strain (DSM 16094(T)), a moderately halophilic member of the Roseobacter clade.</title>
        <authorList>
            <person name="Riedel T."/>
            <person name="Spring S."/>
            <person name="Fiebig A."/>
            <person name="Petersen J."/>
            <person name="Kyrpides N.C."/>
            <person name="Goker M."/>
            <person name="Klenk H.P."/>
        </authorList>
    </citation>
    <scope>NUCLEOTIDE SEQUENCE [LARGE SCALE GENOMIC DNA]</scope>
    <source>
        <strain evidence="2">DSM 16094</strain>
    </source>
</reference>
<keyword evidence="2" id="KW-1185">Reference proteome</keyword>
<gene>
    <name evidence="1" type="ORF">Salmuc_01921</name>
</gene>
<name>S9Q971_9RHOB</name>
<dbReference type="EMBL" id="APVH01000059">
    <property type="protein sequence ID" value="EPX76138.1"/>
    <property type="molecule type" value="Genomic_DNA"/>
</dbReference>
<dbReference type="AlphaFoldDB" id="S9Q971"/>
<accession>S9Q971</accession>
<comment type="caution">
    <text evidence="1">The sequence shown here is derived from an EMBL/GenBank/DDBJ whole genome shotgun (WGS) entry which is preliminary data.</text>
</comment>
<evidence type="ECO:0000313" key="1">
    <source>
        <dbReference type="EMBL" id="EPX76138.1"/>
    </source>
</evidence>
<dbReference type="HOGENOM" id="CLU_3103634_0_0_5"/>
<proteinExistence type="predicted"/>
<dbReference type="Proteomes" id="UP000015347">
    <property type="component" value="Unassembled WGS sequence"/>
</dbReference>
<protein>
    <submittedName>
        <fullName evidence="1">Uncharacterized protein</fullName>
    </submittedName>
</protein>